<dbReference type="GO" id="GO:0019888">
    <property type="term" value="F:protein phosphatase regulator activity"/>
    <property type="evidence" value="ECO:0007669"/>
    <property type="project" value="TreeGrafter"/>
</dbReference>
<dbReference type="STRING" id="2769.R7QA80"/>
<feature type="region of interest" description="Disordered" evidence="3">
    <location>
        <begin position="417"/>
        <end position="449"/>
    </location>
</feature>
<feature type="compositionally biased region" description="Polar residues" evidence="3">
    <location>
        <begin position="615"/>
        <end position="624"/>
    </location>
</feature>
<feature type="region of interest" description="Disordered" evidence="3">
    <location>
        <begin position="97"/>
        <end position="269"/>
    </location>
</feature>
<dbReference type="InterPro" id="IPR011992">
    <property type="entry name" value="EF-hand-dom_pair"/>
</dbReference>
<evidence type="ECO:0000313" key="6">
    <source>
        <dbReference type="Proteomes" id="UP000012073"/>
    </source>
</evidence>
<dbReference type="InterPro" id="IPR018247">
    <property type="entry name" value="EF_Hand_1_Ca_BS"/>
</dbReference>
<dbReference type="Pfam" id="PF13499">
    <property type="entry name" value="EF-hand_7"/>
    <property type="match status" value="1"/>
</dbReference>
<evidence type="ECO:0000256" key="1">
    <source>
        <dbReference type="ARBA" id="ARBA00022723"/>
    </source>
</evidence>
<feature type="compositionally biased region" description="Low complexity" evidence="3">
    <location>
        <begin position="586"/>
        <end position="597"/>
    </location>
</feature>
<dbReference type="PROSITE" id="PS50222">
    <property type="entry name" value="EF_HAND_2"/>
    <property type="match status" value="1"/>
</dbReference>
<feature type="region of interest" description="Disordered" evidence="3">
    <location>
        <begin position="285"/>
        <end position="310"/>
    </location>
</feature>
<feature type="compositionally biased region" description="Polar residues" evidence="3">
    <location>
        <begin position="572"/>
        <end position="585"/>
    </location>
</feature>
<dbReference type="SUPFAM" id="SSF47473">
    <property type="entry name" value="EF-hand"/>
    <property type="match status" value="1"/>
</dbReference>
<dbReference type="GO" id="GO:0005509">
    <property type="term" value="F:calcium ion binding"/>
    <property type="evidence" value="ECO:0007669"/>
    <property type="project" value="InterPro"/>
</dbReference>
<feature type="compositionally biased region" description="Low complexity" evidence="3">
    <location>
        <begin position="116"/>
        <end position="144"/>
    </location>
</feature>
<dbReference type="Gene3D" id="1.10.238.10">
    <property type="entry name" value="EF-hand"/>
    <property type="match status" value="1"/>
</dbReference>
<dbReference type="GeneID" id="17322963"/>
<evidence type="ECO:0000313" key="5">
    <source>
        <dbReference type="EMBL" id="CDF35427.1"/>
    </source>
</evidence>
<feature type="compositionally biased region" description="Polar residues" evidence="3">
    <location>
        <begin position="335"/>
        <end position="362"/>
    </location>
</feature>
<evidence type="ECO:0000259" key="4">
    <source>
        <dbReference type="PROSITE" id="PS50222"/>
    </source>
</evidence>
<feature type="compositionally biased region" description="Basic and acidic residues" evidence="3">
    <location>
        <begin position="260"/>
        <end position="269"/>
    </location>
</feature>
<dbReference type="Gramene" id="CDF35427">
    <property type="protein sequence ID" value="CDF35427"/>
    <property type="gene ID" value="CHC_T00003943001"/>
</dbReference>
<organism evidence="5 6">
    <name type="scientific">Chondrus crispus</name>
    <name type="common">Carrageen Irish moss</name>
    <name type="synonym">Polymorpha crispa</name>
    <dbReference type="NCBI Taxonomy" id="2769"/>
    <lineage>
        <taxon>Eukaryota</taxon>
        <taxon>Rhodophyta</taxon>
        <taxon>Florideophyceae</taxon>
        <taxon>Rhodymeniophycidae</taxon>
        <taxon>Gigartinales</taxon>
        <taxon>Gigartinaceae</taxon>
        <taxon>Chondrus</taxon>
    </lineage>
</organism>
<feature type="domain" description="EF-hand" evidence="4">
    <location>
        <begin position="843"/>
        <end position="878"/>
    </location>
</feature>
<dbReference type="Pfam" id="PF17958">
    <property type="entry name" value="EF-hand_13"/>
    <property type="match status" value="1"/>
</dbReference>
<protein>
    <recommendedName>
        <fullName evidence="4">EF-hand domain-containing protein</fullName>
    </recommendedName>
</protein>
<feature type="compositionally biased region" description="Polar residues" evidence="3">
    <location>
        <begin position="222"/>
        <end position="231"/>
    </location>
</feature>
<dbReference type="RefSeq" id="XP_005715246.1">
    <property type="nucleotide sequence ID" value="XM_005715189.1"/>
</dbReference>
<dbReference type="CDD" id="cd21504">
    <property type="entry name" value="PPP2R3A_B-like"/>
    <property type="match status" value="1"/>
</dbReference>
<dbReference type="PANTHER" id="PTHR14095">
    <property type="entry name" value="PHOSPHATASE 2A REGULATORY SUBUNIT-RELATED"/>
    <property type="match status" value="1"/>
</dbReference>
<keyword evidence="6" id="KW-1185">Reference proteome</keyword>
<dbReference type="InterPro" id="IPR041534">
    <property type="entry name" value="EF-hand_13"/>
</dbReference>
<reference evidence="6" key="1">
    <citation type="journal article" date="2013" name="Proc. Natl. Acad. Sci. U.S.A.">
        <title>Genome structure and metabolic features in the red seaweed Chondrus crispus shed light on evolution of the Archaeplastida.</title>
        <authorList>
            <person name="Collen J."/>
            <person name="Porcel B."/>
            <person name="Carre W."/>
            <person name="Ball S.G."/>
            <person name="Chaparro C."/>
            <person name="Tonon T."/>
            <person name="Barbeyron T."/>
            <person name="Michel G."/>
            <person name="Noel B."/>
            <person name="Valentin K."/>
            <person name="Elias M."/>
            <person name="Artiguenave F."/>
            <person name="Arun A."/>
            <person name="Aury J.M."/>
            <person name="Barbosa-Neto J.F."/>
            <person name="Bothwell J.H."/>
            <person name="Bouget F.Y."/>
            <person name="Brillet L."/>
            <person name="Cabello-Hurtado F."/>
            <person name="Capella-Gutierrez S."/>
            <person name="Charrier B."/>
            <person name="Cladiere L."/>
            <person name="Cock J.M."/>
            <person name="Coelho S.M."/>
            <person name="Colleoni C."/>
            <person name="Czjzek M."/>
            <person name="Da Silva C."/>
            <person name="Delage L."/>
            <person name="Denoeud F."/>
            <person name="Deschamps P."/>
            <person name="Dittami S.M."/>
            <person name="Gabaldon T."/>
            <person name="Gachon C.M."/>
            <person name="Groisillier A."/>
            <person name="Herve C."/>
            <person name="Jabbari K."/>
            <person name="Katinka M."/>
            <person name="Kloareg B."/>
            <person name="Kowalczyk N."/>
            <person name="Labadie K."/>
            <person name="Leblanc C."/>
            <person name="Lopez P.J."/>
            <person name="McLachlan D.H."/>
            <person name="Meslet-Cladiere L."/>
            <person name="Moustafa A."/>
            <person name="Nehr Z."/>
            <person name="Nyvall Collen P."/>
            <person name="Panaud O."/>
            <person name="Partensky F."/>
            <person name="Poulain J."/>
            <person name="Rensing S.A."/>
            <person name="Rousvoal S."/>
            <person name="Samson G."/>
            <person name="Symeonidi A."/>
            <person name="Weissenbach J."/>
            <person name="Zambounis A."/>
            <person name="Wincker P."/>
            <person name="Boyen C."/>
        </authorList>
    </citation>
    <scope>NUCLEOTIDE SEQUENCE [LARGE SCALE GENOMIC DNA]</scope>
    <source>
        <strain evidence="6">cv. Stackhouse</strain>
    </source>
</reference>
<gene>
    <name evidence="5" type="ORF">CHC_T00003943001</name>
</gene>
<dbReference type="Gene3D" id="1.10.238.220">
    <property type="match status" value="1"/>
</dbReference>
<evidence type="ECO:0000256" key="3">
    <source>
        <dbReference type="SAM" id="MobiDB-lite"/>
    </source>
</evidence>
<proteinExistence type="predicted"/>
<dbReference type="PROSITE" id="PS00018">
    <property type="entry name" value="EF_HAND_1"/>
    <property type="match status" value="1"/>
</dbReference>
<keyword evidence="1" id="KW-0479">Metal-binding</keyword>
<sequence length="996" mass="108605">MNGKEANKSGVSPTSGSQYILGTSISPSTHQAALPRIALEWGSPTLRSLPSPPVVLITNSDCAAWPKFKLDQLFVEWLARPESRKWLMGLLDDVRAGKTPDIGAEQTSRIMRTERSLSPSLSRSPSAAAPSGLAASSQQAPGSPVSRLFRNHIPFGDSDSSPHSPPNAPPGVLSSFRPSLTPAAADFDLGRSGSASPLENEQSHAKDRNSVASMKRTVSAAHKNSLSTSATGAGGRPMEAGLDSRTPSALTGAVSSPSEECVRRPAADSKALDRVADGIAGMTAAAGRDQAPVQGSGGGRDATAFSRADGESLHNKALSVLSEEKAASAVASSAHGSTESTSVRGSKPGSTKTSVEKGTTVGQGRLEQRGSHANDSYTAIQPDSIPAEALAARTAQTTSLGSSQNELHETLGKATALDSGVSPMDEGLVSSATPPLKPRSVPQKDTSMTDATTLQKKMKSIPRFYFPCGKDAEERESKERQTIIDFFQSHRVQKNAHGVSRAEIAELVAEAIGLPSYFASIVFNAILELFPQASAERTRQTPDDQLDVSAPQNEETAMRDVIQRDSGAGQVSIASSVDATPSRNETGGTSSDTTMGDVNDMHTDGRRVNGFHASSGAQGDSTPTAEPATAGEGNAVGATQGCTGNETIEENQFTAYYNKIAANSSREARLFAALREPHANRDYLIPSDFKPLLRALLLCHQGLAFLHATPEFQQRYSETVIERIYFGCTRQHNGRLTLTDIKRSKLLETLIHVDEEEDINRERKYFSYEHFYVLYCRFWELDANHDLQIDREDLMRYGSHSLTYRIVDRIFGGYARPLDCPENPGFMSYTDFIWFCLSEEDKTSDTAIDYWFRCVDMDGDGLITMYDMEFFYTEQLHRMECFGHEPVQIRDILCQLLDMINPNVKPPVIRRRDLKKCKLAGNFFNVLFNLNKFFAIEARDPLQIRQEHATPDLTDWDRFAALEYLRLSAEEEGEEDESWEDVCEAANPLMAGEAPF</sequence>
<dbReference type="InterPro" id="IPR002048">
    <property type="entry name" value="EF_hand_dom"/>
</dbReference>
<name>R7QA80_CHOCR</name>
<keyword evidence="2" id="KW-0106">Calcium</keyword>
<dbReference type="PANTHER" id="PTHR14095:SF0">
    <property type="entry name" value="MIP22305P"/>
    <property type="match status" value="1"/>
</dbReference>
<accession>R7QA80</accession>
<dbReference type="AlphaFoldDB" id="R7QA80"/>
<feature type="region of interest" description="Disordered" evidence="3">
    <location>
        <begin position="537"/>
        <end position="642"/>
    </location>
</feature>
<dbReference type="EMBL" id="HG001730">
    <property type="protein sequence ID" value="CDF35427.1"/>
    <property type="molecule type" value="Genomic_DNA"/>
</dbReference>
<feature type="region of interest" description="Disordered" evidence="3">
    <location>
        <begin position="330"/>
        <end position="379"/>
    </location>
</feature>
<dbReference type="Proteomes" id="UP000012073">
    <property type="component" value="Unassembled WGS sequence"/>
</dbReference>
<dbReference type="KEGG" id="ccp:CHC_T00003943001"/>
<feature type="compositionally biased region" description="Polar residues" evidence="3">
    <location>
        <begin position="245"/>
        <end position="258"/>
    </location>
</feature>
<dbReference type="GO" id="GO:0000159">
    <property type="term" value="C:protein phosphatase type 2A complex"/>
    <property type="evidence" value="ECO:0007669"/>
    <property type="project" value="TreeGrafter"/>
</dbReference>
<dbReference type="Gene3D" id="1.10.238.230">
    <property type="match status" value="1"/>
</dbReference>
<dbReference type="FunFam" id="1.10.238.10:FF:000025">
    <property type="entry name" value="serine/threonine-protein phosphatase 2A regulatory subunit B'' subunit alpha"/>
    <property type="match status" value="1"/>
</dbReference>
<dbReference type="OrthoDB" id="5586at2759"/>
<evidence type="ECO:0000256" key="2">
    <source>
        <dbReference type="ARBA" id="ARBA00022837"/>
    </source>
</evidence>